<accession>A0A5E6RNW0</accession>
<dbReference type="PANTHER" id="PTHR43798:SF33">
    <property type="entry name" value="HYDROLASE, PUTATIVE (AFU_ORTHOLOGUE AFUA_2G14860)-RELATED"/>
    <property type="match status" value="1"/>
</dbReference>
<dbReference type="Gene3D" id="3.40.50.1820">
    <property type="entry name" value="alpha/beta hydrolase"/>
    <property type="match status" value="1"/>
</dbReference>
<name>A0A5E6RNW0_PSEFL</name>
<evidence type="ECO:0000313" key="4">
    <source>
        <dbReference type="Proteomes" id="UP000326595"/>
    </source>
</evidence>
<dbReference type="Proteomes" id="UP000326595">
    <property type="component" value="Chromosome"/>
</dbReference>
<reference evidence="3" key="1">
    <citation type="submission" date="2019-09" db="EMBL/GenBank/DDBJ databases">
        <authorList>
            <person name="Chandra G."/>
            <person name="Truman W A."/>
        </authorList>
    </citation>
    <scope>NUCLEOTIDE SEQUENCE [LARGE SCALE GENOMIC DNA]</scope>
    <source>
        <strain evidence="3">PS652</strain>
    </source>
</reference>
<dbReference type="InterPro" id="IPR050266">
    <property type="entry name" value="AB_hydrolase_sf"/>
</dbReference>
<dbReference type="RefSeq" id="WP_038999615.1">
    <property type="nucleotide sequence ID" value="NZ_OZ024668.1"/>
</dbReference>
<dbReference type="GO" id="GO:0046464">
    <property type="term" value="P:acylglycerol catabolic process"/>
    <property type="evidence" value="ECO:0007669"/>
    <property type="project" value="TreeGrafter"/>
</dbReference>
<organism evidence="3">
    <name type="scientific">Pseudomonas fluorescens</name>
    <dbReference type="NCBI Taxonomy" id="294"/>
    <lineage>
        <taxon>Bacteria</taxon>
        <taxon>Pseudomonadati</taxon>
        <taxon>Pseudomonadota</taxon>
        <taxon>Gammaproteobacteria</taxon>
        <taxon>Pseudomonadales</taxon>
        <taxon>Pseudomonadaceae</taxon>
        <taxon>Pseudomonas</taxon>
    </lineage>
</organism>
<dbReference type="EMBL" id="CABVHG010000008">
    <property type="protein sequence ID" value="VVM70534.1"/>
    <property type="molecule type" value="Genomic_DNA"/>
</dbReference>
<dbReference type="InterPro" id="IPR000073">
    <property type="entry name" value="AB_hydrolase_1"/>
</dbReference>
<protein>
    <recommendedName>
        <fullName evidence="1">AB hydrolase-1 domain-containing protein</fullName>
    </recommendedName>
</protein>
<proteinExistence type="predicted"/>
<dbReference type="PRINTS" id="PR00412">
    <property type="entry name" value="EPOXHYDRLASE"/>
</dbReference>
<feature type="domain" description="AB hydrolase-1" evidence="1">
    <location>
        <begin position="35"/>
        <end position="275"/>
    </location>
</feature>
<dbReference type="GO" id="GO:0047372">
    <property type="term" value="F:monoacylglycerol lipase activity"/>
    <property type="evidence" value="ECO:0007669"/>
    <property type="project" value="TreeGrafter"/>
</dbReference>
<evidence type="ECO:0000313" key="2">
    <source>
        <dbReference type="EMBL" id="CAK9891231.1"/>
    </source>
</evidence>
<dbReference type="InterPro" id="IPR029058">
    <property type="entry name" value="AB_hydrolase_fold"/>
</dbReference>
<dbReference type="PANTHER" id="PTHR43798">
    <property type="entry name" value="MONOACYLGLYCEROL LIPASE"/>
    <property type="match status" value="1"/>
</dbReference>
<evidence type="ECO:0000313" key="3">
    <source>
        <dbReference type="EMBL" id="VVM70534.1"/>
    </source>
</evidence>
<dbReference type="Pfam" id="PF00561">
    <property type="entry name" value="Abhydrolase_1"/>
    <property type="match status" value="1"/>
</dbReference>
<evidence type="ECO:0000259" key="1">
    <source>
        <dbReference type="Pfam" id="PF00561"/>
    </source>
</evidence>
<dbReference type="GO" id="GO:0016020">
    <property type="term" value="C:membrane"/>
    <property type="evidence" value="ECO:0007669"/>
    <property type="project" value="TreeGrafter"/>
</dbReference>
<dbReference type="AlphaFoldDB" id="A0A5E6RNW0"/>
<dbReference type="SUPFAM" id="SSF53474">
    <property type="entry name" value="alpha/beta-Hydrolases"/>
    <property type="match status" value="1"/>
</dbReference>
<sequence>MPLAEIPLCVWRTRGLNFSFRGQTIRYWTAGQGEPLLLIHGFPTASWDWHYLWAPLAQRFRVIACDMLGFGDSAKPLHHEYSLLEQADLQQALLAHLQVEQPVHLLGHDYGGSVAQELLARHHEGRAQIASCVFLNGGLFPERHRPLLIQKLLLSRLGWLVGRSFGRDDLVRSVTQIYGPCTHPSESALDDYWSLIASNRGTRIMHKLINYLPERVAHRERWVGALQVEGVPLRLINGAVDPISGAHMLERYQELVPNADTVMLQGIGHYPHTEAPVQVLRHYLAFRAQPLVSVPQKVAWS</sequence>
<dbReference type="PRINTS" id="PR00111">
    <property type="entry name" value="ABHYDROLASE"/>
</dbReference>
<reference evidence="2 4" key="2">
    <citation type="submission" date="2024-03" db="EMBL/GenBank/DDBJ databases">
        <authorList>
            <person name="Alaster D. Moffat"/>
            <person name="Govind Chandra"/>
            <person name="Andrew W. Truman"/>
        </authorList>
    </citation>
    <scope>NUCLEOTIDE SEQUENCE [LARGE SCALE GENOMIC DNA]</scope>
    <source>
        <strain evidence="2">PS652</strain>
    </source>
</reference>
<dbReference type="InterPro" id="IPR000639">
    <property type="entry name" value="Epox_hydrolase-like"/>
</dbReference>
<gene>
    <name evidence="3" type="ORF">PS652_01753</name>
    <name evidence="2" type="ORF">PS652_04085</name>
</gene>
<dbReference type="EMBL" id="OZ024668">
    <property type="protein sequence ID" value="CAK9891231.1"/>
    <property type="molecule type" value="Genomic_DNA"/>
</dbReference>